<comment type="caution">
    <text evidence="10">The sequence shown here is derived from an EMBL/GenBank/DDBJ whole genome shotgun (WGS) entry which is preliminary data.</text>
</comment>
<keyword evidence="4 7" id="KW-0238">DNA-binding</keyword>
<keyword evidence="11" id="KW-1185">Reference proteome</keyword>
<dbReference type="PANTHER" id="PTHR48111">
    <property type="entry name" value="REGULATOR OF RPOS"/>
    <property type="match status" value="1"/>
</dbReference>
<reference evidence="10 11" key="1">
    <citation type="submission" date="2019-02" db="EMBL/GenBank/DDBJ databases">
        <title>Dyella amyloliquefaciens sp. nov., isolated from forest soil.</title>
        <authorList>
            <person name="Gao Z.-H."/>
            <person name="Qiu L.-H."/>
        </authorList>
    </citation>
    <scope>NUCLEOTIDE SEQUENCE [LARGE SCALE GENOMIC DNA]</scope>
    <source>
        <strain evidence="10 11">KACC 12747</strain>
    </source>
</reference>
<evidence type="ECO:0000256" key="1">
    <source>
        <dbReference type="ARBA" id="ARBA00022553"/>
    </source>
</evidence>
<gene>
    <name evidence="10" type="ORF">EZM97_20945</name>
</gene>
<accession>A0A4R0YXW7</accession>
<feature type="modified residue" description="4-aspartylphosphate" evidence="6">
    <location>
        <position position="52"/>
    </location>
</feature>
<dbReference type="Gene3D" id="1.10.10.10">
    <property type="entry name" value="Winged helix-like DNA-binding domain superfamily/Winged helix DNA-binding domain"/>
    <property type="match status" value="1"/>
</dbReference>
<keyword evidence="2" id="KW-0902">Two-component regulatory system</keyword>
<dbReference type="SUPFAM" id="SSF52172">
    <property type="entry name" value="CheY-like"/>
    <property type="match status" value="1"/>
</dbReference>
<dbReference type="InterPro" id="IPR039420">
    <property type="entry name" value="WalR-like"/>
</dbReference>
<feature type="domain" description="OmpR/PhoB-type" evidence="9">
    <location>
        <begin position="125"/>
        <end position="223"/>
    </location>
</feature>
<evidence type="ECO:0000256" key="7">
    <source>
        <dbReference type="PROSITE-ProRule" id="PRU01091"/>
    </source>
</evidence>
<dbReference type="RefSeq" id="WP_131410106.1">
    <property type="nucleotide sequence ID" value="NZ_SJTG01000002.1"/>
</dbReference>
<keyword evidence="5" id="KW-0804">Transcription</keyword>
<dbReference type="Gene3D" id="6.10.250.690">
    <property type="match status" value="1"/>
</dbReference>
<dbReference type="Pfam" id="PF00072">
    <property type="entry name" value="Response_reg"/>
    <property type="match status" value="1"/>
</dbReference>
<evidence type="ECO:0000313" key="11">
    <source>
        <dbReference type="Proteomes" id="UP000291822"/>
    </source>
</evidence>
<dbReference type="EMBL" id="SJTG01000002">
    <property type="protein sequence ID" value="TCI11270.1"/>
    <property type="molecule type" value="Genomic_DNA"/>
</dbReference>
<dbReference type="GO" id="GO:0000976">
    <property type="term" value="F:transcription cis-regulatory region binding"/>
    <property type="evidence" value="ECO:0007669"/>
    <property type="project" value="TreeGrafter"/>
</dbReference>
<evidence type="ECO:0000259" key="9">
    <source>
        <dbReference type="PROSITE" id="PS51755"/>
    </source>
</evidence>
<dbReference type="SMART" id="SM00448">
    <property type="entry name" value="REC"/>
    <property type="match status" value="1"/>
</dbReference>
<dbReference type="Gene3D" id="3.40.50.2300">
    <property type="match status" value="1"/>
</dbReference>
<organism evidence="10 11">
    <name type="scientific">Dyella soli</name>
    <dbReference type="NCBI Taxonomy" id="522319"/>
    <lineage>
        <taxon>Bacteria</taxon>
        <taxon>Pseudomonadati</taxon>
        <taxon>Pseudomonadota</taxon>
        <taxon>Gammaproteobacteria</taxon>
        <taxon>Lysobacterales</taxon>
        <taxon>Rhodanobacteraceae</taxon>
        <taxon>Dyella</taxon>
    </lineage>
</organism>
<evidence type="ECO:0000256" key="6">
    <source>
        <dbReference type="PROSITE-ProRule" id="PRU00169"/>
    </source>
</evidence>
<dbReference type="PROSITE" id="PS51755">
    <property type="entry name" value="OMPR_PHOB"/>
    <property type="match status" value="1"/>
</dbReference>
<dbReference type="PROSITE" id="PS50110">
    <property type="entry name" value="RESPONSE_REGULATORY"/>
    <property type="match status" value="1"/>
</dbReference>
<name>A0A4R0YXW7_9GAMM</name>
<dbReference type="InterPro" id="IPR036388">
    <property type="entry name" value="WH-like_DNA-bd_sf"/>
</dbReference>
<dbReference type="GO" id="GO:0006355">
    <property type="term" value="P:regulation of DNA-templated transcription"/>
    <property type="evidence" value="ECO:0007669"/>
    <property type="project" value="InterPro"/>
</dbReference>
<evidence type="ECO:0000256" key="2">
    <source>
        <dbReference type="ARBA" id="ARBA00023012"/>
    </source>
</evidence>
<dbReference type="Pfam" id="PF00486">
    <property type="entry name" value="Trans_reg_C"/>
    <property type="match status" value="1"/>
</dbReference>
<dbReference type="PANTHER" id="PTHR48111:SF76">
    <property type="entry name" value="TWO-COMPONENT RESPONSE REGULATOR"/>
    <property type="match status" value="1"/>
</dbReference>
<evidence type="ECO:0000313" key="10">
    <source>
        <dbReference type="EMBL" id="TCI11270.1"/>
    </source>
</evidence>
<feature type="domain" description="Response regulatory" evidence="8">
    <location>
        <begin position="3"/>
        <end position="117"/>
    </location>
</feature>
<dbReference type="GO" id="GO:0000156">
    <property type="term" value="F:phosphorelay response regulator activity"/>
    <property type="evidence" value="ECO:0007669"/>
    <property type="project" value="TreeGrafter"/>
</dbReference>
<keyword evidence="1 6" id="KW-0597">Phosphoprotein</keyword>
<proteinExistence type="predicted"/>
<dbReference type="InterPro" id="IPR011006">
    <property type="entry name" value="CheY-like_superfamily"/>
</dbReference>
<protein>
    <submittedName>
        <fullName evidence="10">Response regulator transcription factor</fullName>
    </submittedName>
</protein>
<dbReference type="GO" id="GO:0032993">
    <property type="term" value="C:protein-DNA complex"/>
    <property type="evidence" value="ECO:0007669"/>
    <property type="project" value="TreeGrafter"/>
</dbReference>
<dbReference type="InterPro" id="IPR001789">
    <property type="entry name" value="Sig_transdc_resp-reg_receiver"/>
</dbReference>
<evidence type="ECO:0000256" key="4">
    <source>
        <dbReference type="ARBA" id="ARBA00023125"/>
    </source>
</evidence>
<evidence type="ECO:0000259" key="8">
    <source>
        <dbReference type="PROSITE" id="PS50110"/>
    </source>
</evidence>
<sequence length="232" mass="26027">MPRVLVIEDDETTAREIVAELSVHGMLAEWVANGREGLERASRRAYDLITLDRMLPGMDGIDVVAEIRRANVDTPVLMISALSDVDERVRGLRAGGDDYLTKPFAPDEMAARAEVLLRRRQPQAAQRLRVADLELDLVSHVAYRHGQPLTLLPTEYRLLEFLMRNSGQVLTRTMIFETVWGFHFDPGTNVIDVHIGRLRRKIDGAGQVPLIHTVRGTGYMLVAGHENIPVMS</sequence>
<dbReference type="AlphaFoldDB" id="A0A4R0YXW7"/>
<dbReference type="Proteomes" id="UP000291822">
    <property type="component" value="Unassembled WGS sequence"/>
</dbReference>
<dbReference type="CDD" id="cd00383">
    <property type="entry name" value="trans_reg_C"/>
    <property type="match status" value="1"/>
</dbReference>
<dbReference type="SMART" id="SM00862">
    <property type="entry name" value="Trans_reg_C"/>
    <property type="match status" value="1"/>
</dbReference>
<feature type="DNA-binding region" description="OmpR/PhoB-type" evidence="7">
    <location>
        <begin position="125"/>
        <end position="223"/>
    </location>
</feature>
<dbReference type="GO" id="GO:0005829">
    <property type="term" value="C:cytosol"/>
    <property type="evidence" value="ECO:0007669"/>
    <property type="project" value="TreeGrafter"/>
</dbReference>
<dbReference type="FunFam" id="1.10.10.10:FF:000005">
    <property type="entry name" value="Two-component system response regulator"/>
    <property type="match status" value="1"/>
</dbReference>
<evidence type="ECO:0000256" key="5">
    <source>
        <dbReference type="ARBA" id="ARBA00023163"/>
    </source>
</evidence>
<evidence type="ECO:0000256" key="3">
    <source>
        <dbReference type="ARBA" id="ARBA00023015"/>
    </source>
</evidence>
<keyword evidence="3" id="KW-0805">Transcription regulation</keyword>
<dbReference type="InterPro" id="IPR001867">
    <property type="entry name" value="OmpR/PhoB-type_DNA-bd"/>
</dbReference>